<dbReference type="AlphaFoldDB" id="A0ABD5Z9E3"/>
<evidence type="ECO:0000313" key="3">
    <source>
        <dbReference type="Proteomes" id="UP001596447"/>
    </source>
</evidence>
<dbReference type="SUPFAM" id="SSF50998">
    <property type="entry name" value="Quinoprotein alcohol dehydrogenase-like"/>
    <property type="match status" value="1"/>
</dbReference>
<dbReference type="PANTHER" id="PTHR34512:SF30">
    <property type="entry name" value="OUTER MEMBRANE PROTEIN ASSEMBLY FACTOR BAMB"/>
    <property type="match status" value="1"/>
</dbReference>
<evidence type="ECO:0000313" key="2">
    <source>
        <dbReference type="EMBL" id="MFC7201862.1"/>
    </source>
</evidence>
<dbReference type="Pfam" id="PF13360">
    <property type="entry name" value="PQQ_2"/>
    <property type="match status" value="1"/>
</dbReference>
<gene>
    <name evidence="2" type="ORF">ACFQJ9_21125</name>
</gene>
<dbReference type="InterPro" id="IPR011047">
    <property type="entry name" value="Quinoprotein_ADH-like_sf"/>
</dbReference>
<accession>A0ABD5Z9E3</accession>
<dbReference type="PROSITE" id="PS51257">
    <property type="entry name" value="PROKAR_LIPOPROTEIN"/>
    <property type="match status" value="1"/>
</dbReference>
<name>A0ABD5Z9E3_9EURY</name>
<organism evidence="2 3">
    <name type="scientific">Halospeciosus flavus</name>
    <dbReference type="NCBI Taxonomy" id="3032283"/>
    <lineage>
        <taxon>Archaea</taxon>
        <taxon>Methanobacteriati</taxon>
        <taxon>Methanobacteriota</taxon>
        <taxon>Stenosarchaea group</taxon>
        <taxon>Halobacteria</taxon>
        <taxon>Halobacteriales</taxon>
        <taxon>Halobacteriaceae</taxon>
        <taxon>Halospeciosus</taxon>
    </lineage>
</organism>
<dbReference type="SMART" id="SM00564">
    <property type="entry name" value="PQQ"/>
    <property type="match status" value="5"/>
</dbReference>
<dbReference type="InterPro" id="IPR018391">
    <property type="entry name" value="PQQ_b-propeller_rpt"/>
</dbReference>
<reference evidence="2 3" key="1">
    <citation type="journal article" date="2019" name="Int. J. Syst. Evol. Microbiol.">
        <title>The Global Catalogue of Microorganisms (GCM) 10K type strain sequencing project: providing services to taxonomists for standard genome sequencing and annotation.</title>
        <authorList>
            <consortium name="The Broad Institute Genomics Platform"/>
            <consortium name="The Broad Institute Genome Sequencing Center for Infectious Disease"/>
            <person name="Wu L."/>
            <person name="Ma J."/>
        </authorList>
    </citation>
    <scope>NUCLEOTIDE SEQUENCE [LARGE SCALE GENOMIC DNA]</scope>
    <source>
        <strain evidence="2 3">XZGYJ-43</strain>
    </source>
</reference>
<protein>
    <submittedName>
        <fullName evidence="2">PQQ-binding-like beta-propeller repeat protein</fullName>
    </submittedName>
</protein>
<evidence type="ECO:0000259" key="1">
    <source>
        <dbReference type="Pfam" id="PF13360"/>
    </source>
</evidence>
<dbReference type="Proteomes" id="UP001596447">
    <property type="component" value="Unassembled WGS sequence"/>
</dbReference>
<dbReference type="EMBL" id="JBHTAR010000012">
    <property type="protein sequence ID" value="MFC7201862.1"/>
    <property type="molecule type" value="Genomic_DNA"/>
</dbReference>
<feature type="domain" description="Pyrrolo-quinoline quinone repeat" evidence="1">
    <location>
        <begin position="208"/>
        <end position="424"/>
    </location>
</feature>
<dbReference type="RefSeq" id="WP_279530368.1">
    <property type="nucleotide sequence ID" value="NZ_CP122314.1"/>
</dbReference>
<keyword evidence="3" id="KW-1185">Reference proteome</keyword>
<proteinExistence type="predicted"/>
<comment type="caution">
    <text evidence="2">The sequence shown here is derived from an EMBL/GenBank/DDBJ whole genome shotgun (WGS) entry which is preliminary data.</text>
</comment>
<dbReference type="InterPro" id="IPR015943">
    <property type="entry name" value="WD40/YVTN_repeat-like_dom_sf"/>
</dbReference>
<dbReference type="InterPro" id="IPR002372">
    <property type="entry name" value="PQQ_rpt_dom"/>
</dbReference>
<dbReference type="PANTHER" id="PTHR34512">
    <property type="entry name" value="CELL SURFACE PROTEIN"/>
    <property type="match status" value="1"/>
</dbReference>
<dbReference type="Gene3D" id="2.130.10.10">
    <property type="entry name" value="YVTN repeat-like/Quinoprotein amine dehydrogenase"/>
    <property type="match status" value="2"/>
</dbReference>
<sequence length="432" mass="46336">MVPTRRTLLGHGGVALGAVLAGCSGVFGSECTPDPALLDPASWPFPRADPANTGHVPARAAPPDRIESRWTDEDERLDQTLGIPPRPTVADGTVFFTYERAGEEEIGPVVVTAFDVDGGHRRWRRELPLNPADTDLHPPVVADGRLFLRTYPKGDDRPAVVSLDTATGETRARRSGTVETPPTLAAGRLQYVESEYADDTETAAATAFGPSLDHVCWRTDLDTGSPVRVRAPGVSPRLVFYPISVGDEHAVLALDAASGRPEWRTVLPGAPEPFPTVRTDRVFLGANTGENRGTVVALDRRTGAVEWRRELDADAFVGAVTNSTVLVREGTDLDREPDALVARDAATGRVRWQVTTDERTEFTLPTSAGDAAFVCRTPSHTSVDAPGTLERYDLATGERTATVPTADEWVSAPVVGDGYVAISTDRGLQVFG</sequence>